<evidence type="ECO:0000313" key="2">
    <source>
        <dbReference type="EMBL" id="KAK8548641.1"/>
    </source>
</evidence>
<keyword evidence="3" id="KW-1185">Reference proteome</keyword>
<accession>A0ABR2DXE0</accession>
<sequence length="116" mass="12782">MERTGNERGSGQGFRKLPDYTSGKDQRREGVKSVTFVLVITQARSRIVEANFKFTVAIAGTTVNNQWGYGGALVSDQGELRAIFSGPLHHFSFIFAELEAIKMAIFVFLEAGCFGE</sequence>
<feature type="compositionally biased region" description="Basic and acidic residues" evidence="1">
    <location>
        <begin position="16"/>
        <end position="29"/>
    </location>
</feature>
<evidence type="ECO:0000256" key="1">
    <source>
        <dbReference type="SAM" id="MobiDB-lite"/>
    </source>
</evidence>
<comment type="caution">
    <text evidence="2">The sequence shown here is derived from an EMBL/GenBank/DDBJ whole genome shotgun (WGS) entry which is preliminary data.</text>
</comment>
<dbReference type="Proteomes" id="UP001472677">
    <property type="component" value="Unassembled WGS sequence"/>
</dbReference>
<proteinExistence type="predicted"/>
<evidence type="ECO:0008006" key="4">
    <source>
        <dbReference type="Google" id="ProtNLM"/>
    </source>
</evidence>
<name>A0ABR2DXE0_9ROSI</name>
<dbReference type="EMBL" id="JBBPBM010000021">
    <property type="protein sequence ID" value="KAK8548641.1"/>
    <property type="molecule type" value="Genomic_DNA"/>
</dbReference>
<evidence type="ECO:0000313" key="3">
    <source>
        <dbReference type="Proteomes" id="UP001472677"/>
    </source>
</evidence>
<reference evidence="2 3" key="1">
    <citation type="journal article" date="2024" name="G3 (Bethesda)">
        <title>Genome assembly of Hibiscus sabdariffa L. provides insights into metabolisms of medicinal natural products.</title>
        <authorList>
            <person name="Kim T."/>
        </authorList>
    </citation>
    <scope>NUCLEOTIDE SEQUENCE [LARGE SCALE GENOMIC DNA]</scope>
    <source>
        <strain evidence="2">TK-2024</strain>
        <tissue evidence="2">Old leaves</tissue>
    </source>
</reference>
<gene>
    <name evidence="2" type="ORF">V6N12_061550</name>
</gene>
<feature type="region of interest" description="Disordered" evidence="1">
    <location>
        <begin position="1"/>
        <end position="29"/>
    </location>
</feature>
<organism evidence="2 3">
    <name type="scientific">Hibiscus sabdariffa</name>
    <name type="common">roselle</name>
    <dbReference type="NCBI Taxonomy" id="183260"/>
    <lineage>
        <taxon>Eukaryota</taxon>
        <taxon>Viridiplantae</taxon>
        <taxon>Streptophyta</taxon>
        <taxon>Embryophyta</taxon>
        <taxon>Tracheophyta</taxon>
        <taxon>Spermatophyta</taxon>
        <taxon>Magnoliopsida</taxon>
        <taxon>eudicotyledons</taxon>
        <taxon>Gunneridae</taxon>
        <taxon>Pentapetalae</taxon>
        <taxon>rosids</taxon>
        <taxon>malvids</taxon>
        <taxon>Malvales</taxon>
        <taxon>Malvaceae</taxon>
        <taxon>Malvoideae</taxon>
        <taxon>Hibiscus</taxon>
    </lineage>
</organism>
<protein>
    <recommendedName>
        <fullName evidence="4">RNase H type-1 domain-containing protein</fullName>
    </recommendedName>
</protein>